<sequence>MVQRLADVLVFLILQLFLWPALTTAQSGSDSVSVDVPLPTPPQTPPQTPNQSSGSGDEQFPDFSSLPQDSETTFRSFSGVNTESPSFSTPTPSSSFELFSSGSSRSPTASSAQFITLSTSYSTRPQGDNQSPTGVGEESSRLNANGLIGGVIGGVLALVIIAFLLFCFARRRRSAHTWTQNLEARGYEVEPRRWFEFDFRTYEKGEKRNESSGALSGGSTSSRPTLPIRKVRIGDQETGLESGSSLPTTWRSSLPFKSKTQLEQLQQAGAGWEAGTASDGYASSRENGSEQGGLLDSDDGGVDEALSVAEMKERIRLLQRQVTILSQNQRAPSIAGDEPPPLYSSLTADRLSTRT</sequence>
<feature type="transmembrane region" description="Helical" evidence="2">
    <location>
        <begin position="147"/>
        <end position="169"/>
    </location>
</feature>
<keyword evidence="2" id="KW-1133">Transmembrane helix</keyword>
<name>A0A5C3KLQ2_COPMA</name>
<gene>
    <name evidence="4" type="ORF">FA15DRAFT_758793</name>
</gene>
<feature type="chain" id="PRO_5022890392" description="Mid2 domain-containing protein" evidence="3">
    <location>
        <begin position="26"/>
        <end position="355"/>
    </location>
</feature>
<keyword evidence="2" id="KW-0472">Membrane</keyword>
<accession>A0A5C3KLQ2</accession>
<feature type="region of interest" description="Disordered" evidence="1">
    <location>
        <begin position="265"/>
        <end position="301"/>
    </location>
</feature>
<organism evidence="4 5">
    <name type="scientific">Coprinopsis marcescibilis</name>
    <name type="common">Agaric fungus</name>
    <name type="synonym">Psathyrella marcescibilis</name>
    <dbReference type="NCBI Taxonomy" id="230819"/>
    <lineage>
        <taxon>Eukaryota</taxon>
        <taxon>Fungi</taxon>
        <taxon>Dikarya</taxon>
        <taxon>Basidiomycota</taxon>
        <taxon>Agaricomycotina</taxon>
        <taxon>Agaricomycetes</taxon>
        <taxon>Agaricomycetidae</taxon>
        <taxon>Agaricales</taxon>
        <taxon>Agaricineae</taxon>
        <taxon>Psathyrellaceae</taxon>
        <taxon>Coprinopsis</taxon>
    </lineage>
</organism>
<keyword evidence="5" id="KW-1185">Reference proteome</keyword>
<evidence type="ECO:0000256" key="2">
    <source>
        <dbReference type="SAM" id="Phobius"/>
    </source>
</evidence>
<feature type="compositionally biased region" description="Polar residues" evidence="1">
    <location>
        <begin position="239"/>
        <end position="252"/>
    </location>
</feature>
<feature type="signal peptide" evidence="3">
    <location>
        <begin position="1"/>
        <end position="25"/>
    </location>
</feature>
<evidence type="ECO:0000256" key="1">
    <source>
        <dbReference type="SAM" id="MobiDB-lite"/>
    </source>
</evidence>
<keyword evidence="3" id="KW-0732">Signal</keyword>
<feature type="compositionally biased region" description="Polar residues" evidence="1">
    <location>
        <begin position="119"/>
        <end position="133"/>
    </location>
</feature>
<feature type="region of interest" description="Disordered" evidence="1">
    <location>
        <begin position="119"/>
        <end position="139"/>
    </location>
</feature>
<feature type="compositionally biased region" description="Low complexity" evidence="1">
    <location>
        <begin position="82"/>
        <end position="93"/>
    </location>
</feature>
<dbReference type="EMBL" id="ML210272">
    <property type="protein sequence ID" value="TFK21291.1"/>
    <property type="molecule type" value="Genomic_DNA"/>
</dbReference>
<feature type="compositionally biased region" description="Polar residues" evidence="1">
    <location>
        <begin position="65"/>
        <end position="81"/>
    </location>
</feature>
<feature type="region of interest" description="Disordered" evidence="1">
    <location>
        <begin position="206"/>
        <end position="253"/>
    </location>
</feature>
<proteinExistence type="predicted"/>
<feature type="region of interest" description="Disordered" evidence="1">
    <location>
        <begin position="327"/>
        <end position="355"/>
    </location>
</feature>
<dbReference type="Proteomes" id="UP000307440">
    <property type="component" value="Unassembled WGS sequence"/>
</dbReference>
<evidence type="ECO:0000313" key="5">
    <source>
        <dbReference type="Proteomes" id="UP000307440"/>
    </source>
</evidence>
<dbReference type="AlphaFoldDB" id="A0A5C3KLQ2"/>
<feature type="region of interest" description="Disordered" evidence="1">
    <location>
        <begin position="29"/>
        <end position="93"/>
    </location>
</feature>
<feature type="compositionally biased region" description="Low complexity" evidence="1">
    <location>
        <begin position="211"/>
        <end position="222"/>
    </location>
</feature>
<feature type="compositionally biased region" description="Pro residues" evidence="1">
    <location>
        <begin position="38"/>
        <end position="48"/>
    </location>
</feature>
<evidence type="ECO:0000256" key="3">
    <source>
        <dbReference type="SAM" id="SignalP"/>
    </source>
</evidence>
<evidence type="ECO:0000313" key="4">
    <source>
        <dbReference type="EMBL" id="TFK21291.1"/>
    </source>
</evidence>
<keyword evidence="2" id="KW-0812">Transmembrane</keyword>
<protein>
    <recommendedName>
        <fullName evidence="6">Mid2 domain-containing protein</fullName>
    </recommendedName>
</protein>
<evidence type="ECO:0008006" key="6">
    <source>
        <dbReference type="Google" id="ProtNLM"/>
    </source>
</evidence>
<reference evidence="4 5" key="1">
    <citation type="journal article" date="2019" name="Nat. Ecol. Evol.">
        <title>Megaphylogeny resolves global patterns of mushroom evolution.</title>
        <authorList>
            <person name="Varga T."/>
            <person name="Krizsan K."/>
            <person name="Foldi C."/>
            <person name="Dima B."/>
            <person name="Sanchez-Garcia M."/>
            <person name="Sanchez-Ramirez S."/>
            <person name="Szollosi G.J."/>
            <person name="Szarkandi J.G."/>
            <person name="Papp V."/>
            <person name="Albert L."/>
            <person name="Andreopoulos W."/>
            <person name="Angelini C."/>
            <person name="Antonin V."/>
            <person name="Barry K.W."/>
            <person name="Bougher N.L."/>
            <person name="Buchanan P."/>
            <person name="Buyck B."/>
            <person name="Bense V."/>
            <person name="Catcheside P."/>
            <person name="Chovatia M."/>
            <person name="Cooper J."/>
            <person name="Damon W."/>
            <person name="Desjardin D."/>
            <person name="Finy P."/>
            <person name="Geml J."/>
            <person name="Haridas S."/>
            <person name="Hughes K."/>
            <person name="Justo A."/>
            <person name="Karasinski D."/>
            <person name="Kautmanova I."/>
            <person name="Kiss B."/>
            <person name="Kocsube S."/>
            <person name="Kotiranta H."/>
            <person name="LaButti K.M."/>
            <person name="Lechner B.E."/>
            <person name="Liimatainen K."/>
            <person name="Lipzen A."/>
            <person name="Lukacs Z."/>
            <person name="Mihaltcheva S."/>
            <person name="Morgado L.N."/>
            <person name="Niskanen T."/>
            <person name="Noordeloos M.E."/>
            <person name="Ohm R.A."/>
            <person name="Ortiz-Santana B."/>
            <person name="Ovrebo C."/>
            <person name="Racz N."/>
            <person name="Riley R."/>
            <person name="Savchenko A."/>
            <person name="Shiryaev A."/>
            <person name="Soop K."/>
            <person name="Spirin V."/>
            <person name="Szebenyi C."/>
            <person name="Tomsovsky M."/>
            <person name="Tulloss R.E."/>
            <person name="Uehling J."/>
            <person name="Grigoriev I.V."/>
            <person name="Vagvolgyi C."/>
            <person name="Papp T."/>
            <person name="Martin F.M."/>
            <person name="Miettinen O."/>
            <person name="Hibbett D.S."/>
            <person name="Nagy L.G."/>
        </authorList>
    </citation>
    <scope>NUCLEOTIDE SEQUENCE [LARGE SCALE GENOMIC DNA]</scope>
    <source>
        <strain evidence="4 5">CBS 121175</strain>
    </source>
</reference>